<evidence type="ECO:0000313" key="2">
    <source>
        <dbReference type="EMBL" id="MDR7385248.1"/>
    </source>
</evidence>
<reference evidence="2 3" key="1">
    <citation type="submission" date="2023-07" db="EMBL/GenBank/DDBJ databases">
        <title>Sequencing the genomes of 1000 actinobacteria strains.</title>
        <authorList>
            <person name="Klenk H.-P."/>
        </authorList>
    </citation>
    <scope>NUCLEOTIDE SEQUENCE [LARGE SCALE GENOMIC DNA]</scope>
    <source>
        <strain evidence="2 3">DSM 45554</strain>
    </source>
</reference>
<evidence type="ECO:0000256" key="1">
    <source>
        <dbReference type="SAM" id="MobiDB-lite"/>
    </source>
</evidence>
<gene>
    <name evidence="2" type="ORF">J2S48_004763</name>
</gene>
<keyword evidence="3" id="KW-1185">Reference proteome</keyword>
<dbReference type="Proteomes" id="UP001183585">
    <property type="component" value="Unassembled WGS sequence"/>
</dbReference>
<sequence length="62" mass="6813">MSTAHIPSAVATPTDLHPVADRPGTTVRYAIDEHRTPCLRAVLNHPAETVVRRPRFVKEVSA</sequence>
<proteinExistence type="predicted"/>
<feature type="region of interest" description="Disordered" evidence="1">
    <location>
        <begin position="1"/>
        <end position="22"/>
    </location>
</feature>
<comment type="caution">
    <text evidence="2">The sequence shown here is derived from an EMBL/GenBank/DDBJ whole genome shotgun (WGS) entry which is preliminary data.</text>
</comment>
<name>A0ABU2CV75_9MICO</name>
<dbReference type="EMBL" id="JAVDYE010000001">
    <property type="protein sequence ID" value="MDR7385248.1"/>
    <property type="molecule type" value="Genomic_DNA"/>
</dbReference>
<accession>A0ABU2CV75</accession>
<protein>
    <submittedName>
        <fullName evidence="2">dTDP-D-glucose 4,6-dehydratase</fullName>
    </submittedName>
</protein>
<evidence type="ECO:0000313" key="3">
    <source>
        <dbReference type="Proteomes" id="UP001183585"/>
    </source>
</evidence>
<organism evidence="2 3">
    <name type="scientific">Promicromonospora iranensis</name>
    <dbReference type="NCBI Taxonomy" id="1105144"/>
    <lineage>
        <taxon>Bacteria</taxon>
        <taxon>Bacillati</taxon>
        <taxon>Actinomycetota</taxon>
        <taxon>Actinomycetes</taxon>
        <taxon>Micrococcales</taxon>
        <taxon>Promicromonosporaceae</taxon>
        <taxon>Promicromonospora</taxon>
    </lineage>
</organism>
<dbReference type="RefSeq" id="WP_274997180.1">
    <property type="nucleotide sequence ID" value="NZ_JAJQQP010000015.1"/>
</dbReference>